<dbReference type="InterPro" id="IPR020476">
    <property type="entry name" value="Nudix_hydrolase"/>
</dbReference>
<dbReference type="Pfam" id="PF00293">
    <property type="entry name" value="NUDIX"/>
    <property type="match status" value="1"/>
</dbReference>
<organism evidence="5 6">
    <name type="scientific">Candidatus Magasanikbacteria bacterium CG10_big_fil_rev_8_21_14_0_10_43_6</name>
    <dbReference type="NCBI Taxonomy" id="1974650"/>
    <lineage>
        <taxon>Bacteria</taxon>
        <taxon>Candidatus Magasanikiibacteriota</taxon>
    </lineage>
</organism>
<evidence type="ECO:0000256" key="3">
    <source>
        <dbReference type="RuleBase" id="RU003476"/>
    </source>
</evidence>
<dbReference type="SUPFAM" id="SSF55811">
    <property type="entry name" value="Nudix"/>
    <property type="match status" value="1"/>
</dbReference>
<reference evidence="6" key="1">
    <citation type="submission" date="2017-09" db="EMBL/GenBank/DDBJ databases">
        <title>Depth-based differentiation of microbial function through sediment-hosted aquifers and enrichment of novel symbionts in the deep terrestrial subsurface.</title>
        <authorList>
            <person name="Probst A.J."/>
            <person name="Ladd B."/>
            <person name="Jarett J.K."/>
            <person name="Geller-Mcgrath D.E."/>
            <person name="Sieber C.M.K."/>
            <person name="Emerson J.B."/>
            <person name="Anantharaman K."/>
            <person name="Thomas B.C."/>
            <person name="Malmstrom R."/>
            <person name="Stieglmeier M."/>
            <person name="Klingl A."/>
            <person name="Woyke T."/>
            <person name="Ryan C.M."/>
            <person name="Banfield J.F."/>
        </authorList>
    </citation>
    <scope>NUCLEOTIDE SEQUENCE [LARGE SCALE GENOMIC DNA]</scope>
</reference>
<dbReference type="PANTHER" id="PTHR43046:SF16">
    <property type="entry name" value="ADP-RIBOSE PYROPHOSPHATASE YJHB-RELATED"/>
    <property type="match status" value="1"/>
</dbReference>
<name>A0A2M6W1Q2_9BACT</name>
<dbReference type="GO" id="GO:0016787">
    <property type="term" value="F:hydrolase activity"/>
    <property type="evidence" value="ECO:0007669"/>
    <property type="project" value="UniProtKB-KW"/>
</dbReference>
<dbReference type="AlphaFoldDB" id="A0A2M6W1Q2"/>
<comment type="cofactor">
    <cofactor evidence="1">
        <name>Mg(2+)</name>
        <dbReference type="ChEBI" id="CHEBI:18420"/>
    </cofactor>
</comment>
<comment type="similarity">
    <text evidence="3">Belongs to the Nudix hydrolase family.</text>
</comment>
<gene>
    <name evidence="5" type="ORF">COU33_02010</name>
</gene>
<dbReference type="Proteomes" id="UP000229362">
    <property type="component" value="Unassembled WGS sequence"/>
</dbReference>
<dbReference type="PROSITE" id="PS51462">
    <property type="entry name" value="NUDIX"/>
    <property type="match status" value="1"/>
</dbReference>
<comment type="caution">
    <text evidence="5">The sequence shown here is derived from an EMBL/GenBank/DDBJ whole genome shotgun (WGS) entry which is preliminary data.</text>
</comment>
<feature type="domain" description="Nudix hydrolase" evidence="4">
    <location>
        <begin position="6"/>
        <end position="135"/>
    </location>
</feature>
<evidence type="ECO:0000256" key="1">
    <source>
        <dbReference type="ARBA" id="ARBA00001946"/>
    </source>
</evidence>
<dbReference type="PRINTS" id="PR00502">
    <property type="entry name" value="NUDIXFAMILY"/>
</dbReference>
<dbReference type="InterPro" id="IPR020084">
    <property type="entry name" value="NUDIX_hydrolase_CS"/>
</dbReference>
<dbReference type="InterPro" id="IPR015797">
    <property type="entry name" value="NUDIX_hydrolase-like_dom_sf"/>
</dbReference>
<dbReference type="InterPro" id="IPR000086">
    <property type="entry name" value="NUDIX_hydrolase_dom"/>
</dbReference>
<evidence type="ECO:0000256" key="2">
    <source>
        <dbReference type="ARBA" id="ARBA00022801"/>
    </source>
</evidence>
<dbReference type="PROSITE" id="PS00893">
    <property type="entry name" value="NUDIX_BOX"/>
    <property type="match status" value="1"/>
</dbReference>
<proteinExistence type="inferred from homology"/>
<dbReference type="PANTHER" id="PTHR43046">
    <property type="entry name" value="GDP-MANNOSE MANNOSYL HYDROLASE"/>
    <property type="match status" value="1"/>
</dbReference>
<accession>A0A2M6W1Q2</accession>
<evidence type="ECO:0000259" key="4">
    <source>
        <dbReference type="PROSITE" id="PS51462"/>
    </source>
</evidence>
<evidence type="ECO:0000313" key="6">
    <source>
        <dbReference type="Proteomes" id="UP000229362"/>
    </source>
</evidence>
<dbReference type="Gene3D" id="3.90.79.10">
    <property type="entry name" value="Nucleoside Triphosphate Pyrophosphohydrolase"/>
    <property type="match status" value="1"/>
</dbReference>
<keyword evidence="2 3" id="KW-0378">Hydrolase</keyword>
<protein>
    <submittedName>
        <fullName evidence="5">NUDIX hydrolase</fullName>
    </submittedName>
</protein>
<evidence type="ECO:0000313" key="5">
    <source>
        <dbReference type="EMBL" id="PIT86640.1"/>
    </source>
</evidence>
<dbReference type="CDD" id="cd04683">
    <property type="entry name" value="NUDIX_Hydrolase"/>
    <property type="match status" value="1"/>
</dbReference>
<sequence>MTQRFHIIPAVFIVLRKNDYIFLLRRYNTGYSDGHYTLPAGHVEAGESFHDAAIRELAEETGIVVSPQQVHAVHTMYRYRKDEPYLDVYYEVSAFEGEPENKELHKCDHAEWFPIDALPEQVLPYIPFMLENVRKKYLFSEFSCEWKHTHL</sequence>
<dbReference type="EMBL" id="PFBZ01000085">
    <property type="protein sequence ID" value="PIT86640.1"/>
    <property type="molecule type" value="Genomic_DNA"/>
</dbReference>